<gene>
    <name evidence="2" type="ORF">AVEN_192529_1</name>
</gene>
<dbReference type="AlphaFoldDB" id="A0A4Y1ZP08"/>
<proteinExistence type="predicted"/>
<reference evidence="2 3" key="1">
    <citation type="journal article" date="2019" name="Sci. Rep.">
        <title>Orb-weaving spider Araneus ventricosus genome elucidates the spidroin gene catalogue.</title>
        <authorList>
            <person name="Kono N."/>
            <person name="Nakamura H."/>
            <person name="Ohtoshi R."/>
            <person name="Moran D.A.P."/>
            <person name="Shinohara A."/>
            <person name="Yoshida Y."/>
            <person name="Fujiwara M."/>
            <person name="Mori M."/>
            <person name="Tomita M."/>
            <person name="Arakawa K."/>
        </authorList>
    </citation>
    <scope>NUCLEOTIDE SEQUENCE [LARGE SCALE GENOMIC DNA]</scope>
</reference>
<protein>
    <submittedName>
        <fullName evidence="2">Uncharacterized protein</fullName>
    </submittedName>
</protein>
<evidence type="ECO:0000313" key="2">
    <source>
        <dbReference type="EMBL" id="GBL60717.1"/>
    </source>
</evidence>
<feature type="region of interest" description="Disordered" evidence="1">
    <location>
        <begin position="26"/>
        <end position="50"/>
    </location>
</feature>
<feature type="non-terminal residue" evidence="2">
    <location>
        <position position="1"/>
    </location>
</feature>
<accession>A0A4Y1ZP08</accession>
<name>A0A4Y1ZP08_ARAVE</name>
<evidence type="ECO:0000313" key="3">
    <source>
        <dbReference type="Proteomes" id="UP000499080"/>
    </source>
</evidence>
<dbReference type="EMBL" id="BGPR01151753">
    <property type="protein sequence ID" value="GBL60717.1"/>
    <property type="molecule type" value="Genomic_DNA"/>
</dbReference>
<organism evidence="2 3">
    <name type="scientific">Araneus ventricosus</name>
    <name type="common">Orbweaver spider</name>
    <name type="synonym">Epeira ventricosa</name>
    <dbReference type="NCBI Taxonomy" id="182803"/>
    <lineage>
        <taxon>Eukaryota</taxon>
        <taxon>Metazoa</taxon>
        <taxon>Ecdysozoa</taxon>
        <taxon>Arthropoda</taxon>
        <taxon>Chelicerata</taxon>
        <taxon>Arachnida</taxon>
        <taxon>Araneae</taxon>
        <taxon>Araneomorphae</taxon>
        <taxon>Entelegynae</taxon>
        <taxon>Araneoidea</taxon>
        <taxon>Araneidae</taxon>
        <taxon>Araneus</taxon>
    </lineage>
</organism>
<comment type="caution">
    <text evidence="2">The sequence shown here is derived from an EMBL/GenBank/DDBJ whole genome shotgun (WGS) entry which is preliminary data.</text>
</comment>
<dbReference type="Proteomes" id="UP000499080">
    <property type="component" value="Unassembled WGS sequence"/>
</dbReference>
<keyword evidence="3" id="KW-1185">Reference proteome</keyword>
<sequence>QKPVDGMAVSSNEQTLYCCDSPQWSPNGKNGPAWWQRLASGSEDRDPIPA</sequence>
<evidence type="ECO:0000256" key="1">
    <source>
        <dbReference type="SAM" id="MobiDB-lite"/>
    </source>
</evidence>